<dbReference type="SUPFAM" id="SSF51182">
    <property type="entry name" value="RmlC-like cupins"/>
    <property type="match status" value="1"/>
</dbReference>
<gene>
    <name evidence="1" type="ORF">CTheo_5169</name>
</gene>
<evidence type="ECO:0000313" key="1">
    <source>
        <dbReference type="EMBL" id="KAB5591378.1"/>
    </source>
</evidence>
<comment type="caution">
    <text evidence="1">The sequence shown here is derived from an EMBL/GenBank/DDBJ whole genome shotgun (WGS) entry which is preliminary data.</text>
</comment>
<sequence length="170" mass="18954">MDRLAHMPSGCISHDVHTGFTVVPQGSAPQFHHLEPWKACDESTDHGVRIVDVLQVLHPSGDEPPMVSGFMYMSPTGPENSCFYHAGMSEIALIVKGKVITRVGENESQNEVVANEGDILRYERGVKVWQYTDVETTIFFVTLRKHGWQGQHPEHDELHACKVQGLPSIP</sequence>
<protein>
    <submittedName>
        <fullName evidence="1">Uncharacterized protein</fullName>
    </submittedName>
</protein>
<reference evidence="1 2" key="1">
    <citation type="journal article" date="2019" name="Fungal Biol. Biotechnol.">
        <title>Draft genome sequence of fastidious pathogen Ceratobasidium theobromae, which causes vascular-streak dieback in Theobroma cacao.</title>
        <authorList>
            <person name="Ali S.S."/>
            <person name="Asman A."/>
            <person name="Shao J."/>
            <person name="Firmansyah A.P."/>
            <person name="Susilo A.W."/>
            <person name="Rosmana A."/>
            <person name="McMahon P."/>
            <person name="Junaid M."/>
            <person name="Guest D."/>
            <person name="Kheng T.Y."/>
            <person name="Meinhardt L.W."/>
            <person name="Bailey B.A."/>
        </authorList>
    </citation>
    <scope>NUCLEOTIDE SEQUENCE [LARGE SCALE GENOMIC DNA]</scope>
    <source>
        <strain evidence="1 2">CT2</strain>
    </source>
</reference>
<dbReference type="Gene3D" id="2.60.120.10">
    <property type="entry name" value="Jelly Rolls"/>
    <property type="match status" value="1"/>
</dbReference>
<organism evidence="1 2">
    <name type="scientific">Ceratobasidium theobromae</name>
    <dbReference type="NCBI Taxonomy" id="1582974"/>
    <lineage>
        <taxon>Eukaryota</taxon>
        <taxon>Fungi</taxon>
        <taxon>Dikarya</taxon>
        <taxon>Basidiomycota</taxon>
        <taxon>Agaricomycotina</taxon>
        <taxon>Agaricomycetes</taxon>
        <taxon>Cantharellales</taxon>
        <taxon>Ceratobasidiaceae</taxon>
        <taxon>Ceratobasidium</taxon>
    </lineage>
</organism>
<name>A0A5N5QIR4_9AGAM</name>
<dbReference type="InterPro" id="IPR011051">
    <property type="entry name" value="RmlC_Cupin_sf"/>
</dbReference>
<keyword evidence="2" id="KW-1185">Reference proteome</keyword>
<dbReference type="AlphaFoldDB" id="A0A5N5QIR4"/>
<proteinExistence type="predicted"/>
<evidence type="ECO:0000313" key="2">
    <source>
        <dbReference type="Proteomes" id="UP000383932"/>
    </source>
</evidence>
<accession>A0A5N5QIR4</accession>
<dbReference type="EMBL" id="SSOP01000108">
    <property type="protein sequence ID" value="KAB5591378.1"/>
    <property type="molecule type" value="Genomic_DNA"/>
</dbReference>
<dbReference type="InterPro" id="IPR014710">
    <property type="entry name" value="RmlC-like_jellyroll"/>
</dbReference>
<dbReference type="Proteomes" id="UP000383932">
    <property type="component" value="Unassembled WGS sequence"/>
</dbReference>